<dbReference type="InterPro" id="IPR001304">
    <property type="entry name" value="C-type_lectin-like"/>
</dbReference>
<evidence type="ECO:0000259" key="1">
    <source>
        <dbReference type="PROSITE" id="PS50041"/>
    </source>
</evidence>
<dbReference type="PROSITE" id="PS50041">
    <property type="entry name" value="C_TYPE_LECTIN_2"/>
    <property type="match status" value="1"/>
</dbReference>
<accession>A0A668UDR2</accession>
<evidence type="ECO:0000313" key="3">
    <source>
        <dbReference type="Proteomes" id="UP000472276"/>
    </source>
</evidence>
<keyword evidence="3" id="KW-1185">Reference proteome</keyword>
<evidence type="ECO:0000313" key="2">
    <source>
        <dbReference type="Ensembl" id="ENSOABP00000038025.2"/>
    </source>
</evidence>
<dbReference type="Proteomes" id="UP000472276">
    <property type="component" value="Unassembled WGS sequence"/>
</dbReference>
<proteinExistence type="predicted"/>
<dbReference type="OMA" id="SSYHIRY"/>
<organism evidence="2 3">
    <name type="scientific">Oreochromis aureus</name>
    <name type="common">Israeli tilapia</name>
    <name type="synonym">Chromis aureus</name>
    <dbReference type="NCBI Taxonomy" id="47969"/>
    <lineage>
        <taxon>Eukaryota</taxon>
        <taxon>Metazoa</taxon>
        <taxon>Chordata</taxon>
        <taxon>Craniata</taxon>
        <taxon>Vertebrata</taxon>
        <taxon>Euteleostomi</taxon>
        <taxon>Actinopterygii</taxon>
        <taxon>Neopterygii</taxon>
        <taxon>Teleostei</taxon>
        <taxon>Neoteleostei</taxon>
        <taxon>Acanthomorphata</taxon>
        <taxon>Ovalentaria</taxon>
        <taxon>Cichlomorphae</taxon>
        <taxon>Cichliformes</taxon>
        <taxon>Cichlidae</taxon>
        <taxon>African cichlids</taxon>
        <taxon>Pseudocrenilabrinae</taxon>
        <taxon>Oreochromini</taxon>
        <taxon>Oreochromis</taxon>
    </lineage>
</organism>
<dbReference type="InterPro" id="IPR016187">
    <property type="entry name" value="CTDL_fold"/>
</dbReference>
<dbReference type="InterPro" id="IPR016186">
    <property type="entry name" value="C-type_lectin-like/link_sf"/>
</dbReference>
<dbReference type="PANTHER" id="PTHR45784:SF3">
    <property type="entry name" value="C-TYPE LECTIN DOMAIN FAMILY 4 MEMBER K-LIKE-RELATED"/>
    <property type="match status" value="1"/>
</dbReference>
<name>A0A668UDR2_OREAU</name>
<dbReference type="Gene3D" id="3.10.100.10">
    <property type="entry name" value="Mannose-Binding Protein A, subunit A"/>
    <property type="match status" value="1"/>
</dbReference>
<protein>
    <recommendedName>
        <fullName evidence="1">C-type lectin domain-containing protein</fullName>
    </recommendedName>
</protein>
<dbReference type="PANTHER" id="PTHR45784">
    <property type="entry name" value="C-TYPE LECTIN DOMAIN FAMILY 20 MEMBER A-RELATED"/>
    <property type="match status" value="1"/>
</dbReference>
<dbReference type="SUPFAM" id="SSF56436">
    <property type="entry name" value="C-type lectin-like"/>
    <property type="match status" value="1"/>
</dbReference>
<feature type="domain" description="C-type lectin" evidence="1">
    <location>
        <begin position="46"/>
        <end position="141"/>
    </location>
</feature>
<sequence>MSHDSDVSECDVRDNSCLQLKLKVCSVFLSLIFLSLRMRLCIPSSYHIRYFHYVNLIMNWTDAQNYCREKYTDLATIDSMEAINRLNRPPLSTTTAWIGLRDDSEAWKGTLKNYTNSWRWSATGQTSKTGYEVTISKQVWSPYFGKNRFV</sequence>
<dbReference type="Pfam" id="PF00059">
    <property type="entry name" value="Lectin_C"/>
    <property type="match status" value="1"/>
</dbReference>
<dbReference type="Ensembl" id="ENSOABT00000039067.2">
    <property type="protein sequence ID" value="ENSOABP00000038025.2"/>
    <property type="gene ID" value="ENSOABG00000017376.2"/>
</dbReference>
<reference evidence="2" key="1">
    <citation type="submission" date="2025-08" db="UniProtKB">
        <authorList>
            <consortium name="Ensembl"/>
        </authorList>
    </citation>
    <scope>IDENTIFICATION</scope>
</reference>
<reference evidence="2" key="2">
    <citation type="submission" date="2025-09" db="UniProtKB">
        <authorList>
            <consortium name="Ensembl"/>
        </authorList>
    </citation>
    <scope>IDENTIFICATION</scope>
</reference>
<dbReference type="AlphaFoldDB" id="A0A668UDR2"/>